<dbReference type="Proteomes" id="UP001281761">
    <property type="component" value="Unassembled WGS sequence"/>
</dbReference>
<evidence type="ECO:0000313" key="1">
    <source>
        <dbReference type="EMBL" id="KAK2950621.1"/>
    </source>
</evidence>
<gene>
    <name evidence="1" type="ORF">BLNAU_14427</name>
</gene>
<proteinExistence type="predicted"/>
<accession>A0ABQ9XK38</accession>
<comment type="caution">
    <text evidence="1">The sequence shown here is derived from an EMBL/GenBank/DDBJ whole genome shotgun (WGS) entry which is preliminary data.</text>
</comment>
<keyword evidence="2" id="KW-1185">Reference proteome</keyword>
<evidence type="ECO:0000313" key="2">
    <source>
        <dbReference type="Proteomes" id="UP001281761"/>
    </source>
</evidence>
<name>A0ABQ9XK38_9EUKA</name>
<organism evidence="1 2">
    <name type="scientific">Blattamonas nauphoetae</name>
    <dbReference type="NCBI Taxonomy" id="2049346"/>
    <lineage>
        <taxon>Eukaryota</taxon>
        <taxon>Metamonada</taxon>
        <taxon>Preaxostyla</taxon>
        <taxon>Oxymonadida</taxon>
        <taxon>Blattamonas</taxon>
    </lineage>
</organism>
<sequence>MVYALPTLSKDKSIAIACILALFTIIRDETGSEVVCANAGLTIHNTLLIYTLKVSHNNEVDTKAMTKSCLRIGGLYGSDMACMKYAMVDAETIFMIKSRVVHIGSFDGGPESLQKPASECNVFDMIQRIFHKISMHSAQLIAFFVATLSSPQISNKEERGYPQSNVISIFDSFYSPHTEQVLVQEATLFIHVEAKWKSGSETRNGGLIDEVGSLPDHDEDDISFTVLQHDLSGMAKERLADVSHLSAHMGERSRQKFRVMEVHAVKPGLSAYHMAHTLSLPQALSEGFIPPSWPDPKFERFERFLVPMLDACDLVDVRHGSPIRIGVHKELCLAERKKQFMGNICGYHGKHFFEDNTAYTFLMLPEFDAFYPSHTPACAPTEEEVTERHGTLTPSFQRSGLEALFAAHHEPTSGGLEKILPTLLQMLLAGVGHGWFGRRDRDGIIDSIDKLTISEMAEICRPFNLKQKLRSLLDSLKWIGQISSNLRFVSFSLITVSLSSSLFPFLSPQDTLRITFDPSSHTLTILPLTLPEYHRMPSTVDFASLVEQTKATSSKQ</sequence>
<protein>
    <submittedName>
        <fullName evidence="1">Uncharacterized protein</fullName>
    </submittedName>
</protein>
<reference evidence="1 2" key="1">
    <citation type="journal article" date="2022" name="bioRxiv">
        <title>Genomics of Preaxostyla Flagellates Illuminates Evolutionary Transitions and the Path Towards Mitochondrial Loss.</title>
        <authorList>
            <person name="Novak L.V.F."/>
            <person name="Treitli S.C."/>
            <person name="Pyrih J."/>
            <person name="Halakuc P."/>
            <person name="Pipaliya S.V."/>
            <person name="Vacek V."/>
            <person name="Brzon O."/>
            <person name="Soukal P."/>
            <person name="Eme L."/>
            <person name="Dacks J.B."/>
            <person name="Karnkowska A."/>
            <person name="Elias M."/>
            <person name="Hampl V."/>
        </authorList>
    </citation>
    <scope>NUCLEOTIDE SEQUENCE [LARGE SCALE GENOMIC DNA]</scope>
    <source>
        <strain evidence="1">NAU3</strain>
        <tissue evidence="1">Gut</tissue>
    </source>
</reference>
<dbReference type="EMBL" id="JARBJD010000132">
    <property type="protein sequence ID" value="KAK2950621.1"/>
    <property type="molecule type" value="Genomic_DNA"/>
</dbReference>